<feature type="domain" description="FAD dependent oxidoreductase" evidence="7">
    <location>
        <begin position="7"/>
        <end position="377"/>
    </location>
</feature>
<protein>
    <recommendedName>
        <fullName evidence="7">FAD dependent oxidoreductase domain-containing protein</fullName>
    </recommendedName>
</protein>
<feature type="transmembrane region" description="Helical" evidence="6">
    <location>
        <begin position="6"/>
        <end position="29"/>
    </location>
</feature>
<keyword evidence="6" id="KW-0472">Membrane</keyword>
<dbReference type="GO" id="GO:0046168">
    <property type="term" value="P:glycerol-3-phosphate catabolic process"/>
    <property type="evidence" value="ECO:0007669"/>
    <property type="project" value="TreeGrafter"/>
</dbReference>
<dbReference type="Proteomes" id="UP000022447">
    <property type="component" value="Unassembled WGS sequence"/>
</dbReference>
<dbReference type="GO" id="GO:0004368">
    <property type="term" value="F:glycerol-3-phosphate dehydrogenase (quinone) activity"/>
    <property type="evidence" value="ECO:0007669"/>
    <property type="project" value="InterPro"/>
</dbReference>
<evidence type="ECO:0000256" key="3">
    <source>
        <dbReference type="ARBA" id="ARBA00022630"/>
    </source>
</evidence>
<dbReference type="InterPro" id="IPR036188">
    <property type="entry name" value="FAD/NAD-bd_sf"/>
</dbReference>
<evidence type="ECO:0000256" key="6">
    <source>
        <dbReference type="SAM" id="Phobius"/>
    </source>
</evidence>
<dbReference type="RefSeq" id="WP_037266816.1">
    <property type="nucleotide sequence ID" value="NZ_JALZ01000053.1"/>
</dbReference>
<gene>
    <name evidence="8" type="ORF">OCH239_17110</name>
</gene>
<evidence type="ECO:0000313" key="8">
    <source>
        <dbReference type="EMBL" id="ETX12784.1"/>
    </source>
</evidence>
<accession>X7E9L6</accession>
<evidence type="ECO:0000259" key="7">
    <source>
        <dbReference type="Pfam" id="PF01266"/>
    </source>
</evidence>
<dbReference type="Gene3D" id="3.30.9.10">
    <property type="entry name" value="D-Amino Acid Oxidase, subunit A, domain 2"/>
    <property type="match status" value="1"/>
</dbReference>
<keyword evidence="6" id="KW-0812">Transmembrane</keyword>
<evidence type="ECO:0000313" key="9">
    <source>
        <dbReference type="Proteomes" id="UP000022447"/>
    </source>
</evidence>
<dbReference type="STRING" id="1449350.OCH239_17110"/>
<proteinExistence type="inferred from homology"/>
<dbReference type="AlphaFoldDB" id="X7E9L6"/>
<keyword evidence="9" id="KW-1185">Reference proteome</keyword>
<dbReference type="InterPro" id="IPR000447">
    <property type="entry name" value="G3P_DH_FAD-dep"/>
</dbReference>
<keyword evidence="4" id="KW-0274">FAD</keyword>
<comment type="caution">
    <text evidence="8">The sequence shown here is derived from an EMBL/GenBank/DDBJ whole genome shotgun (WGS) entry which is preliminary data.</text>
</comment>
<evidence type="ECO:0000256" key="2">
    <source>
        <dbReference type="ARBA" id="ARBA00007330"/>
    </source>
</evidence>
<keyword evidence="3" id="KW-0285">Flavoprotein</keyword>
<name>X7E9L6_9RHOB</name>
<comment type="cofactor">
    <cofactor evidence="1">
        <name>FAD</name>
        <dbReference type="ChEBI" id="CHEBI:57692"/>
    </cofactor>
</comment>
<dbReference type="InterPro" id="IPR006076">
    <property type="entry name" value="FAD-dep_OxRdtase"/>
</dbReference>
<sequence length="384" mass="40988">MQMNRFDVIVIGGGIHGLTIGLLAAEAGWRTLLIERRRLGGGATGGWFGILHGGLRYLQRLDILRFRASLVDSRWFLRAFPELVEPQPFLMPLYRRGLKRPAVMRAAMMVNRALGPDRNMRVPQAGKVPPGRVLSADDVARRAPLVPRTGLRGGALWHELVVPDGPALIAALAARARAAGLEIREGVEAQALRHDDTGRVTGLSAGGQDFEAPRIVNAAGSWAPELAGRFDPISTTRFAPPVLAFNLLIDRPPPAAEALSISDGTASDMLFLRPSGSRTFAGTVYLPQEGPADTARVPEGAIAAFLARIERALPGFGAADVSVVSVTSGLLPGTMMGETGLIDRDILLDHSAHGGPRGLVSLQGIKFTTAPSVAREVLRRACQR</sequence>
<comment type="similarity">
    <text evidence="2">Belongs to the FAD-dependent glycerol-3-phosphate dehydrogenase family.</text>
</comment>
<dbReference type="Pfam" id="PF01266">
    <property type="entry name" value="DAO"/>
    <property type="match status" value="1"/>
</dbReference>
<evidence type="ECO:0000256" key="1">
    <source>
        <dbReference type="ARBA" id="ARBA00001974"/>
    </source>
</evidence>
<dbReference type="PANTHER" id="PTHR11985">
    <property type="entry name" value="GLYCEROL-3-PHOSPHATE DEHYDROGENASE"/>
    <property type="match status" value="1"/>
</dbReference>
<evidence type="ECO:0000256" key="4">
    <source>
        <dbReference type="ARBA" id="ARBA00022827"/>
    </source>
</evidence>
<keyword evidence="5" id="KW-0560">Oxidoreductase</keyword>
<dbReference type="eggNOG" id="COG0578">
    <property type="taxonomic scope" value="Bacteria"/>
</dbReference>
<dbReference type="Gene3D" id="3.50.50.60">
    <property type="entry name" value="FAD/NAD(P)-binding domain"/>
    <property type="match status" value="1"/>
</dbReference>
<reference evidence="8 9" key="1">
    <citation type="submission" date="2014-01" db="EMBL/GenBank/DDBJ databases">
        <title>Roseivivax halodurans JCM 10272 Genome Sequencing.</title>
        <authorList>
            <person name="Lai Q."/>
            <person name="Li G."/>
            <person name="Shao Z."/>
        </authorList>
    </citation>
    <scope>NUCLEOTIDE SEQUENCE [LARGE SCALE GENOMIC DNA]</scope>
    <source>
        <strain evidence="8 9">JCM 10272</strain>
    </source>
</reference>
<evidence type="ECO:0000256" key="5">
    <source>
        <dbReference type="ARBA" id="ARBA00023002"/>
    </source>
</evidence>
<dbReference type="PATRIC" id="fig|1449350.3.peg.4023"/>
<dbReference type="SUPFAM" id="SSF51905">
    <property type="entry name" value="FAD/NAD(P)-binding domain"/>
    <property type="match status" value="1"/>
</dbReference>
<dbReference type="PANTHER" id="PTHR11985:SF15">
    <property type="entry name" value="GLYCEROL-3-PHOSPHATE DEHYDROGENASE, MITOCHONDRIAL"/>
    <property type="match status" value="1"/>
</dbReference>
<dbReference type="EMBL" id="JALZ01000053">
    <property type="protein sequence ID" value="ETX12784.1"/>
    <property type="molecule type" value="Genomic_DNA"/>
</dbReference>
<organism evidence="8 9">
    <name type="scientific">Roseivivax halodurans JCM 10272</name>
    <dbReference type="NCBI Taxonomy" id="1449350"/>
    <lineage>
        <taxon>Bacteria</taxon>
        <taxon>Pseudomonadati</taxon>
        <taxon>Pseudomonadota</taxon>
        <taxon>Alphaproteobacteria</taxon>
        <taxon>Rhodobacterales</taxon>
        <taxon>Roseobacteraceae</taxon>
        <taxon>Roseivivax</taxon>
    </lineage>
</organism>
<keyword evidence="6" id="KW-1133">Transmembrane helix</keyword>